<evidence type="ECO:0000313" key="3">
    <source>
        <dbReference type="EMBL" id="SFB70919.1"/>
    </source>
</evidence>
<feature type="region of interest" description="Disordered" evidence="1">
    <location>
        <begin position="1"/>
        <end position="47"/>
    </location>
</feature>
<reference evidence="4" key="1">
    <citation type="submission" date="2016-10" db="EMBL/GenBank/DDBJ databases">
        <authorList>
            <person name="Varghese N."/>
            <person name="Submissions S."/>
        </authorList>
    </citation>
    <scope>NUCLEOTIDE SEQUENCE [LARGE SCALE GENOMIC DNA]</scope>
    <source>
        <strain evidence="4">DSM 13078</strain>
    </source>
</reference>
<feature type="domain" description="MoaB/Mog" evidence="2">
    <location>
        <begin position="48"/>
        <end position="192"/>
    </location>
</feature>
<dbReference type="GO" id="GO:0006777">
    <property type="term" value="P:Mo-molybdopterin cofactor biosynthetic process"/>
    <property type="evidence" value="ECO:0007669"/>
    <property type="project" value="InterPro"/>
</dbReference>
<evidence type="ECO:0000313" key="4">
    <source>
        <dbReference type="Proteomes" id="UP000199161"/>
    </source>
</evidence>
<dbReference type="InterPro" id="IPR036425">
    <property type="entry name" value="MoaB/Mog-like_dom_sf"/>
</dbReference>
<protein>
    <submittedName>
        <fullName evidence="3">Molybdenum cofactor biosynthesis protein B</fullName>
    </submittedName>
</protein>
<dbReference type="OrthoDB" id="205337at2157"/>
<gene>
    <name evidence="3" type="ORF">SAMN05444422_101372</name>
</gene>
<dbReference type="AlphaFoldDB" id="A0A1I1D7D1"/>
<sequence length="239" mass="25184">MDEADRNAASDREPSAAPDDSDDESAVVTETDATAPDDRIPDPPLGTAVVTVASNRSLATDEAGEAVVTALEDAGHELVTREHVSPEHDRVQSIVLRVIERDDVDVVVTAGATSVEPDDVVIEAVEPLLDKELTAFRDLFTSLAYEEVGTRVVASRTLAGVSEGKPVFCLPGNADAARLGTESIILPEARNLVALAAPADEDGDESEGEDEDGDEDEDEGERAAEDETDGTAETDDSSR</sequence>
<dbReference type="InterPro" id="IPR012245">
    <property type="entry name" value="MoaB"/>
</dbReference>
<dbReference type="InterPro" id="IPR001453">
    <property type="entry name" value="MoaB/Mog_dom"/>
</dbReference>
<feature type="compositionally biased region" description="Acidic residues" evidence="1">
    <location>
        <begin position="199"/>
        <end position="239"/>
    </location>
</feature>
<dbReference type="NCBIfam" id="TIGR00177">
    <property type="entry name" value="molyb_syn"/>
    <property type="match status" value="1"/>
</dbReference>
<dbReference type="Pfam" id="PF00994">
    <property type="entry name" value="MoCF_biosynth"/>
    <property type="match status" value="1"/>
</dbReference>
<dbReference type="SMART" id="SM00852">
    <property type="entry name" value="MoCF_biosynth"/>
    <property type="match status" value="1"/>
</dbReference>
<dbReference type="EMBL" id="FOKW01000001">
    <property type="protein sequence ID" value="SFB70919.1"/>
    <property type="molecule type" value="Genomic_DNA"/>
</dbReference>
<dbReference type="Proteomes" id="UP000199161">
    <property type="component" value="Unassembled WGS sequence"/>
</dbReference>
<name>A0A1I1D7D1_NATHA</name>
<proteinExistence type="predicted"/>
<keyword evidence="4" id="KW-1185">Reference proteome</keyword>
<feature type="compositionally biased region" description="Basic and acidic residues" evidence="1">
    <location>
        <begin position="1"/>
        <end position="14"/>
    </location>
</feature>
<evidence type="ECO:0000256" key="1">
    <source>
        <dbReference type="SAM" id="MobiDB-lite"/>
    </source>
</evidence>
<dbReference type="PANTHER" id="PTHR43232:SF2">
    <property type="entry name" value="MOLYBDENUM COFACTOR BIOSYNTHESIS PROTEIN B"/>
    <property type="match status" value="1"/>
</dbReference>
<feature type="region of interest" description="Disordered" evidence="1">
    <location>
        <begin position="195"/>
        <end position="239"/>
    </location>
</feature>
<dbReference type="RefSeq" id="WP_089784847.1">
    <property type="nucleotide sequence ID" value="NZ_FOKW01000001.1"/>
</dbReference>
<evidence type="ECO:0000259" key="2">
    <source>
        <dbReference type="SMART" id="SM00852"/>
    </source>
</evidence>
<dbReference type="PANTHER" id="PTHR43232">
    <property type="entry name" value="MOLYBDENUM COFACTOR BIOSYNTHESIS PROTEIN B"/>
    <property type="match status" value="1"/>
</dbReference>
<accession>A0A1I1D7D1</accession>
<dbReference type="SUPFAM" id="SSF53218">
    <property type="entry name" value="Molybdenum cofactor biosynthesis proteins"/>
    <property type="match status" value="1"/>
</dbReference>
<organism evidence="3 4">
    <name type="scientific">Natronobacterium haloterrestre</name>
    <name type="common">Halobiforma haloterrestris</name>
    <dbReference type="NCBI Taxonomy" id="148448"/>
    <lineage>
        <taxon>Archaea</taxon>
        <taxon>Methanobacteriati</taxon>
        <taxon>Methanobacteriota</taxon>
        <taxon>Stenosarchaea group</taxon>
        <taxon>Halobacteria</taxon>
        <taxon>Halobacteriales</taxon>
        <taxon>Natrialbaceae</taxon>
        <taxon>Natronobacterium</taxon>
    </lineage>
</organism>
<dbReference type="Gene3D" id="3.40.980.10">
    <property type="entry name" value="MoaB/Mog-like domain"/>
    <property type="match status" value="1"/>
</dbReference>
<dbReference type="GO" id="GO:0005829">
    <property type="term" value="C:cytosol"/>
    <property type="evidence" value="ECO:0007669"/>
    <property type="project" value="TreeGrafter"/>
</dbReference>